<organism evidence="1 2">
    <name type="scientific">Pedobacter caeni</name>
    <dbReference type="NCBI Taxonomy" id="288992"/>
    <lineage>
        <taxon>Bacteria</taxon>
        <taxon>Pseudomonadati</taxon>
        <taxon>Bacteroidota</taxon>
        <taxon>Sphingobacteriia</taxon>
        <taxon>Sphingobacteriales</taxon>
        <taxon>Sphingobacteriaceae</taxon>
        <taxon>Pedobacter</taxon>
    </lineage>
</organism>
<name>A0A1M4W5U2_9SPHI</name>
<dbReference type="AlphaFoldDB" id="A0A1M4W5U2"/>
<dbReference type="EMBL" id="FQUQ01000001">
    <property type="protein sequence ID" value="SHE76520.1"/>
    <property type="molecule type" value="Genomic_DNA"/>
</dbReference>
<evidence type="ECO:0000313" key="2">
    <source>
        <dbReference type="Proteomes" id="UP000184287"/>
    </source>
</evidence>
<proteinExistence type="predicted"/>
<evidence type="ECO:0000313" key="1">
    <source>
        <dbReference type="EMBL" id="SHE76520.1"/>
    </source>
</evidence>
<dbReference type="STRING" id="288992.SAMN04488522_1011143"/>
<gene>
    <name evidence="1" type="ORF">SAMN04488522_1011143</name>
</gene>
<accession>A0A1M4W5U2</accession>
<reference evidence="2" key="1">
    <citation type="submission" date="2016-11" db="EMBL/GenBank/DDBJ databases">
        <authorList>
            <person name="Varghese N."/>
            <person name="Submissions S."/>
        </authorList>
    </citation>
    <scope>NUCLEOTIDE SEQUENCE [LARGE SCALE GENOMIC DNA]</scope>
    <source>
        <strain evidence="2">DSM 16990</strain>
    </source>
</reference>
<keyword evidence="2" id="KW-1185">Reference proteome</keyword>
<protein>
    <submittedName>
        <fullName evidence="1">Uncharacterized protein</fullName>
    </submittedName>
</protein>
<sequence>MINRVNSLFDVIMENIRKISGSYGLAPYSVMEFPAFEFKGGRFIAMFIWDDYSFSDLEDYLRKSQEYLTMDCLLQDDFITLKLQELSKPAILRQWQQHQLEIALGITLATLKAHRVTFHMIDKSLAPDILQWVEGRNDLILSDVLLIGVQEEHITGA</sequence>
<dbReference type="Proteomes" id="UP000184287">
    <property type="component" value="Unassembled WGS sequence"/>
</dbReference>